<dbReference type="SMART" id="SM00860">
    <property type="entry name" value="SMI1_KNR4"/>
    <property type="match status" value="1"/>
</dbReference>
<feature type="region of interest" description="Disordered" evidence="1">
    <location>
        <begin position="128"/>
        <end position="199"/>
    </location>
</feature>
<feature type="compositionally biased region" description="Pro residues" evidence="1">
    <location>
        <begin position="136"/>
        <end position="159"/>
    </location>
</feature>
<dbReference type="PROSITE" id="PS50972">
    <property type="entry name" value="PTERIN_BINDING"/>
    <property type="match status" value="1"/>
</dbReference>
<feature type="compositionally biased region" description="Basic residues" evidence="1">
    <location>
        <begin position="1"/>
        <end position="21"/>
    </location>
</feature>
<evidence type="ECO:0000259" key="2">
    <source>
        <dbReference type="PROSITE" id="PS50972"/>
    </source>
</evidence>
<keyword evidence="4" id="KW-1185">Reference proteome</keyword>
<comment type="caution">
    <text evidence="3">The sequence shown here is derived from an EMBL/GenBank/DDBJ whole genome shotgun (WGS) entry which is preliminary data.</text>
</comment>
<dbReference type="PANTHER" id="PTHR32011">
    <property type="entry name" value="OS08G0472400 PROTEIN"/>
    <property type="match status" value="1"/>
</dbReference>
<dbReference type="PANTHER" id="PTHR32011:SF2">
    <property type="entry name" value="OS08G0472400 PROTEIN"/>
    <property type="match status" value="1"/>
</dbReference>
<feature type="domain" description="Pterin-binding" evidence="2">
    <location>
        <begin position="307"/>
        <end position="398"/>
    </location>
</feature>
<feature type="compositionally biased region" description="Pro residues" evidence="1">
    <location>
        <begin position="46"/>
        <end position="55"/>
    </location>
</feature>
<feature type="region of interest" description="Disordered" evidence="1">
    <location>
        <begin position="1"/>
        <end position="72"/>
    </location>
</feature>
<dbReference type="EMBL" id="JBBNAG010000008">
    <property type="protein sequence ID" value="KAK9112782.1"/>
    <property type="molecule type" value="Genomic_DNA"/>
</dbReference>
<dbReference type="InterPro" id="IPR000489">
    <property type="entry name" value="Pterin-binding_dom"/>
</dbReference>
<dbReference type="AlphaFoldDB" id="A0AAP0ICP4"/>
<organism evidence="3 4">
    <name type="scientific">Stephania cephalantha</name>
    <dbReference type="NCBI Taxonomy" id="152367"/>
    <lineage>
        <taxon>Eukaryota</taxon>
        <taxon>Viridiplantae</taxon>
        <taxon>Streptophyta</taxon>
        <taxon>Embryophyta</taxon>
        <taxon>Tracheophyta</taxon>
        <taxon>Spermatophyta</taxon>
        <taxon>Magnoliopsida</taxon>
        <taxon>Ranunculales</taxon>
        <taxon>Menispermaceae</taxon>
        <taxon>Menispermoideae</taxon>
        <taxon>Cissampelideae</taxon>
        <taxon>Stephania</taxon>
    </lineage>
</organism>
<evidence type="ECO:0000313" key="4">
    <source>
        <dbReference type="Proteomes" id="UP001419268"/>
    </source>
</evidence>
<accession>A0AAP0ICP4</accession>
<feature type="compositionally biased region" description="Low complexity" evidence="1">
    <location>
        <begin position="160"/>
        <end position="171"/>
    </location>
</feature>
<evidence type="ECO:0000256" key="1">
    <source>
        <dbReference type="SAM" id="MobiDB-lite"/>
    </source>
</evidence>
<proteinExistence type="predicted"/>
<dbReference type="InterPro" id="IPR018958">
    <property type="entry name" value="Knr4/Smi1-like_dom"/>
</dbReference>
<evidence type="ECO:0000313" key="3">
    <source>
        <dbReference type="EMBL" id="KAK9112782.1"/>
    </source>
</evidence>
<sequence>MRMHGHARTSGRVQRSKRSRSNVRGDVADWASGSAVAERSASPFAPNDPGPPRGPPAAIGPRRSRHQSPRGPLHLLLLLDRHPCTLPPPELHRPLLPGLSEAELARAEAEFNFAFPPDLRAVLSAAAPASPASPIGGPPPPPAPTSSPPSPSPSPPSPFKFPATPSGSNPGAPNPPIPEMPSNSPVIPSAAPPPDPNFQPLLHSLLPLLPRQPDLLHRRGSDRLLRRRPRRLLLPPMLHHHPFDSPQLSPRMPPRWIEFWTDIVADRSRRDCSDSCSPDRYIEIGSGREEYLGRIGSVLRASGWPETDVSDIVNVSGSGFFEGAVWLDHEAVYDAMLVRADRFSERLRGAGWRADDVAEALLGFDFRPGTRRRKPREAAPEVVENVEKLVEVVAQLDR</sequence>
<dbReference type="Proteomes" id="UP001419268">
    <property type="component" value="Unassembled WGS sequence"/>
</dbReference>
<gene>
    <name evidence="3" type="ORF">Scep_020301</name>
</gene>
<name>A0AAP0ICP4_9MAGN</name>
<reference evidence="3 4" key="1">
    <citation type="submission" date="2024-01" db="EMBL/GenBank/DDBJ databases">
        <title>Genome assemblies of Stephania.</title>
        <authorList>
            <person name="Yang L."/>
        </authorList>
    </citation>
    <scope>NUCLEOTIDE SEQUENCE [LARGE SCALE GENOMIC DNA]</scope>
    <source>
        <strain evidence="3">JXDWG</strain>
        <tissue evidence="3">Leaf</tissue>
    </source>
</reference>
<protein>
    <recommendedName>
        <fullName evidence="2">Pterin-binding domain-containing protein</fullName>
    </recommendedName>
</protein>
<dbReference type="GO" id="GO:0042558">
    <property type="term" value="P:pteridine-containing compound metabolic process"/>
    <property type="evidence" value="ECO:0007669"/>
    <property type="project" value="InterPro"/>
</dbReference>